<gene>
    <name evidence="15" type="ORF">OCV51_12050</name>
</gene>
<dbReference type="InterPro" id="IPR036878">
    <property type="entry name" value="Glu_permease_IIB"/>
</dbReference>
<dbReference type="InterPro" id="IPR001996">
    <property type="entry name" value="PTS_IIB_1"/>
</dbReference>
<evidence type="ECO:0000256" key="10">
    <source>
        <dbReference type="ARBA" id="ARBA00023136"/>
    </source>
</evidence>
<sequence length="467" mass="51008">MNKEKRIAEQVLRLVGGKENISHVFHCMTRLRFNLKDNGLANLEKIKEVEGVYGVQVAEGEIQVIIGAGVNSVYNAVLDLTGLEETESIDENLDSMLTENKQKKNIKWFINGIFSIFSSCLSPLVPLFVVIGIFNMIAVLIGPQFLNLVGEESDIYRNFYWVGQTILYFLPVLVGYTASRKFGSNTLITMVIACMLIYPNFVSLVGEGGSYTVYGIPAAAIEYSSSLIPIILIAWIQKYIEKFLNKYIPDVIKVILIPCGTIAIMLPLSFCILGPIGNYLGVGLGNLIFGLYDIAGPLETMLFGAFCVILTGTGISRPIFFIAMTTLFAAGQERAVMPIAMVVNNFIVMGLDLGYIIKTKSAKKKQFGITCFISSILGGVSEPSIFGIIFNNKRAMLTTIISGAVSGLYLGIMNVTYYSFGPSNILGVVGFFGGTQMNFIHGCIAAGIGFIAALIVMLLIYRDEKSE</sequence>
<evidence type="ECO:0000256" key="6">
    <source>
        <dbReference type="ARBA" id="ARBA00022683"/>
    </source>
</evidence>
<keyword evidence="8" id="KW-0418">Kinase</keyword>
<evidence type="ECO:0000256" key="12">
    <source>
        <dbReference type="SAM" id="Phobius"/>
    </source>
</evidence>
<feature type="transmembrane region" description="Helical" evidence="12">
    <location>
        <begin position="186"/>
        <end position="205"/>
    </location>
</feature>
<dbReference type="Pfam" id="PF00367">
    <property type="entry name" value="PTS_EIIB"/>
    <property type="match status" value="1"/>
</dbReference>
<evidence type="ECO:0000313" key="16">
    <source>
        <dbReference type="Proteomes" id="UP001652394"/>
    </source>
</evidence>
<keyword evidence="3" id="KW-1003">Cell membrane</keyword>
<evidence type="ECO:0000256" key="8">
    <source>
        <dbReference type="ARBA" id="ARBA00022777"/>
    </source>
</evidence>
<evidence type="ECO:0000259" key="14">
    <source>
        <dbReference type="PROSITE" id="PS51103"/>
    </source>
</evidence>
<evidence type="ECO:0000256" key="2">
    <source>
        <dbReference type="ARBA" id="ARBA00022448"/>
    </source>
</evidence>
<accession>A0ABT2TDL4</accession>
<reference evidence="15 16" key="1">
    <citation type="journal article" date="2021" name="ISME Commun">
        <title>Automated analysis of genomic sequences facilitates high-throughput and comprehensive description of bacteria.</title>
        <authorList>
            <person name="Hitch T.C.A."/>
        </authorList>
    </citation>
    <scope>NUCLEOTIDE SEQUENCE [LARGE SCALE GENOMIC DNA]</scope>
    <source>
        <strain evidence="15 16">H2_18</strain>
    </source>
</reference>
<dbReference type="Proteomes" id="UP001652394">
    <property type="component" value="Unassembled WGS sequence"/>
</dbReference>
<dbReference type="EMBL" id="JAOQJX010000021">
    <property type="protein sequence ID" value="MCU6748379.1"/>
    <property type="molecule type" value="Genomic_DNA"/>
</dbReference>
<feature type="transmembrane region" description="Helical" evidence="12">
    <location>
        <begin position="247"/>
        <end position="270"/>
    </location>
</feature>
<keyword evidence="2" id="KW-0813">Transport</keyword>
<feature type="transmembrane region" description="Helical" evidence="12">
    <location>
        <begin position="439"/>
        <end position="461"/>
    </location>
</feature>
<keyword evidence="6" id="KW-0598">Phosphotransferase system</keyword>
<dbReference type="PROSITE" id="PS01035">
    <property type="entry name" value="PTS_EIIB_TYPE_1_CYS"/>
    <property type="match status" value="1"/>
</dbReference>
<keyword evidence="4" id="KW-0762">Sugar transport</keyword>
<feature type="transmembrane region" description="Helical" evidence="12">
    <location>
        <begin position="335"/>
        <end position="357"/>
    </location>
</feature>
<evidence type="ECO:0000259" key="13">
    <source>
        <dbReference type="PROSITE" id="PS51098"/>
    </source>
</evidence>
<feature type="domain" description="PTS EIIB type-1" evidence="13">
    <location>
        <begin position="5"/>
        <end position="87"/>
    </location>
</feature>
<dbReference type="InterPro" id="IPR003352">
    <property type="entry name" value="PTS_EIIC"/>
</dbReference>
<dbReference type="PANTHER" id="PTHR30175">
    <property type="entry name" value="PHOSPHOTRANSFERASE SYSTEM TRANSPORT PROTEIN"/>
    <property type="match status" value="1"/>
</dbReference>
<evidence type="ECO:0000256" key="4">
    <source>
        <dbReference type="ARBA" id="ARBA00022597"/>
    </source>
</evidence>
<dbReference type="InterPro" id="IPR013013">
    <property type="entry name" value="PTS_EIIC_1"/>
</dbReference>
<organism evidence="15 16">
    <name type="scientific">Faecalicatena acetigenes</name>
    <dbReference type="NCBI Taxonomy" id="2981790"/>
    <lineage>
        <taxon>Bacteria</taxon>
        <taxon>Bacillati</taxon>
        <taxon>Bacillota</taxon>
        <taxon>Clostridia</taxon>
        <taxon>Lachnospirales</taxon>
        <taxon>Lachnospiraceae</taxon>
        <taxon>Faecalicatena</taxon>
    </lineage>
</organism>
<evidence type="ECO:0000256" key="1">
    <source>
        <dbReference type="ARBA" id="ARBA00004651"/>
    </source>
</evidence>
<feature type="transmembrane region" description="Helical" evidence="12">
    <location>
        <begin position="211"/>
        <end position="235"/>
    </location>
</feature>
<feature type="transmembrane region" description="Helical" evidence="12">
    <location>
        <begin position="161"/>
        <end position="179"/>
    </location>
</feature>
<keyword evidence="9 12" id="KW-1133">Transmembrane helix</keyword>
<feature type="transmembrane region" description="Helical" evidence="12">
    <location>
        <begin position="302"/>
        <end position="329"/>
    </location>
</feature>
<dbReference type="CDD" id="cd00212">
    <property type="entry name" value="PTS_IIB_glc"/>
    <property type="match status" value="1"/>
</dbReference>
<keyword evidence="10 12" id="KW-0472">Membrane</keyword>
<feature type="active site" description="Phosphocysteine intermediate; for EIIB activity" evidence="11">
    <location>
        <position position="27"/>
    </location>
</feature>
<feature type="transmembrane region" description="Helical" evidence="12">
    <location>
        <begin position="395"/>
        <end position="419"/>
    </location>
</feature>
<evidence type="ECO:0000256" key="3">
    <source>
        <dbReference type="ARBA" id="ARBA00022475"/>
    </source>
</evidence>
<dbReference type="Pfam" id="PF02378">
    <property type="entry name" value="PTS_EIIC"/>
    <property type="match status" value="1"/>
</dbReference>
<proteinExistence type="predicted"/>
<keyword evidence="5" id="KW-0808">Transferase</keyword>
<keyword evidence="16" id="KW-1185">Reference proteome</keyword>
<dbReference type="RefSeq" id="WP_059067114.1">
    <property type="nucleotide sequence ID" value="NZ_JAOQJX010000021.1"/>
</dbReference>
<protein>
    <submittedName>
        <fullName evidence="15">PTS transporter subunit EIIC</fullName>
    </submittedName>
</protein>
<evidence type="ECO:0000256" key="5">
    <source>
        <dbReference type="ARBA" id="ARBA00022679"/>
    </source>
</evidence>
<dbReference type="SUPFAM" id="SSF55604">
    <property type="entry name" value="Glucose permease domain IIB"/>
    <property type="match status" value="1"/>
</dbReference>
<evidence type="ECO:0000313" key="15">
    <source>
        <dbReference type="EMBL" id="MCU6748379.1"/>
    </source>
</evidence>
<comment type="caution">
    <text evidence="15">The sequence shown here is derived from an EMBL/GenBank/DDBJ whole genome shotgun (WGS) entry which is preliminary data.</text>
</comment>
<evidence type="ECO:0000256" key="9">
    <source>
        <dbReference type="ARBA" id="ARBA00022989"/>
    </source>
</evidence>
<comment type="subcellular location">
    <subcellularLocation>
        <location evidence="1">Cell membrane</location>
        <topology evidence="1">Multi-pass membrane protein</topology>
    </subcellularLocation>
</comment>
<feature type="domain" description="PTS EIIC type-1" evidence="14">
    <location>
        <begin position="108"/>
        <end position="467"/>
    </location>
</feature>
<dbReference type="PANTHER" id="PTHR30175:SF1">
    <property type="entry name" value="PTS SYSTEM ARBUTIN-, CELLOBIOSE-, AND SALICIN-SPECIFIC EIIBC COMPONENT-RELATED"/>
    <property type="match status" value="1"/>
</dbReference>
<evidence type="ECO:0000256" key="7">
    <source>
        <dbReference type="ARBA" id="ARBA00022692"/>
    </source>
</evidence>
<keyword evidence="7 12" id="KW-0812">Transmembrane</keyword>
<dbReference type="Gene3D" id="3.30.1360.60">
    <property type="entry name" value="Glucose permease domain IIB"/>
    <property type="match status" value="1"/>
</dbReference>
<dbReference type="InterPro" id="IPR018113">
    <property type="entry name" value="PTrfase_EIIB_Cys"/>
</dbReference>
<dbReference type="PROSITE" id="PS51098">
    <property type="entry name" value="PTS_EIIB_TYPE_1"/>
    <property type="match status" value="1"/>
</dbReference>
<feature type="transmembrane region" description="Helical" evidence="12">
    <location>
        <begin position="108"/>
        <end position="141"/>
    </location>
</feature>
<name>A0ABT2TDL4_9FIRM</name>
<evidence type="ECO:0000256" key="11">
    <source>
        <dbReference type="PROSITE-ProRule" id="PRU00421"/>
    </source>
</evidence>
<dbReference type="InterPro" id="IPR050558">
    <property type="entry name" value="PTS_Sugar-Specific_Components"/>
</dbReference>
<dbReference type="PROSITE" id="PS51103">
    <property type="entry name" value="PTS_EIIC_TYPE_1"/>
    <property type="match status" value="1"/>
</dbReference>